<dbReference type="OrthoDB" id="10623669at2759"/>
<dbReference type="EMBL" id="KZ559515">
    <property type="protein sequence ID" value="PLN83968.1"/>
    <property type="molecule type" value="Genomic_DNA"/>
</dbReference>
<keyword evidence="2" id="KW-1185">Reference proteome</keyword>
<proteinExistence type="predicted"/>
<dbReference type="AlphaFoldDB" id="A0A2J5I282"/>
<gene>
    <name evidence="1" type="ORF">BDW42DRAFT_57852</name>
</gene>
<protein>
    <submittedName>
        <fullName evidence="1">Uncharacterized protein</fullName>
    </submittedName>
</protein>
<evidence type="ECO:0000313" key="1">
    <source>
        <dbReference type="EMBL" id="PLN83968.1"/>
    </source>
</evidence>
<name>A0A2J5I282_9EURO</name>
<accession>A0A2J5I282</accession>
<sequence>MIPEQEGGHPGRREIVEDYRALARGPTGRFNLNRFFSITSLHFVLFSFSTPFHPVHDDDALVLPSLRVRLTTGNAQPLEFCRSEQKEPRHRRMYLPSTSSTLACSSPEEPLLVCWQFIRRIIHRTKLHPSILPTYSVD</sequence>
<organism evidence="1 2">
    <name type="scientific">Aspergillus taichungensis</name>
    <dbReference type="NCBI Taxonomy" id="482145"/>
    <lineage>
        <taxon>Eukaryota</taxon>
        <taxon>Fungi</taxon>
        <taxon>Dikarya</taxon>
        <taxon>Ascomycota</taxon>
        <taxon>Pezizomycotina</taxon>
        <taxon>Eurotiomycetes</taxon>
        <taxon>Eurotiomycetidae</taxon>
        <taxon>Eurotiales</taxon>
        <taxon>Aspergillaceae</taxon>
        <taxon>Aspergillus</taxon>
        <taxon>Aspergillus subgen. Circumdati</taxon>
    </lineage>
</organism>
<dbReference type="Proteomes" id="UP000235023">
    <property type="component" value="Unassembled WGS sequence"/>
</dbReference>
<evidence type="ECO:0000313" key="2">
    <source>
        <dbReference type="Proteomes" id="UP000235023"/>
    </source>
</evidence>
<reference evidence="2" key="1">
    <citation type="submission" date="2017-12" db="EMBL/GenBank/DDBJ databases">
        <authorList>
            <consortium name="DOE Joint Genome Institute"/>
            <person name="Mondo S.J."/>
            <person name="Kjaerbolling I."/>
            <person name="Vesth T.C."/>
            <person name="Frisvad J.C."/>
            <person name="Nybo J.L."/>
            <person name="Theobald S."/>
            <person name="Kuo A."/>
            <person name="Bowyer P."/>
            <person name="Matsuda Y."/>
            <person name="Lyhne E.K."/>
            <person name="Kogle M.E."/>
            <person name="Clum A."/>
            <person name="Lipzen A."/>
            <person name="Salamov A."/>
            <person name="Ngan C.Y."/>
            <person name="Daum C."/>
            <person name="Chiniquy J."/>
            <person name="Barry K."/>
            <person name="LaButti K."/>
            <person name="Haridas S."/>
            <person name="Simmons B.A."/>
            <person name="Magnuson J.K."/>
            <person name="Mortensen U.H."/>
            <person name="Larsen T.O."/>
            <person name="Grigoriev I.V."/>
            <person name="Baker S.E."/>
            <person name="Andersen M.R."/>
            <person name="Nordberg H.P."/>
            <person name="Cantor M.N."/>
            <person name="Hua S.X."/>
        </authorList>
    </citation>
    <scope>NUCLEOTIDE SEQUENCE [LARGE SCALE GENOMIC DNA]</scope>
    <source>
        <strain evidence="2">IBT 19404</strain>
    </source>
</reference>